<comment type="caution">
    <text evidence="2">The sequence shown here is derived from an EMBL/GenBank/DDBJ whole genome shotgun (WGS) entry which is preliminary data.</text>
</comment>
<evidence type="ECO:0000313" key="3">
    <source>
        <dbReference type="Proteomes" id="UP000252517"/>
    </source>
</evidence>
<feature type="transmembrane region" description="Helical" evidence="1">
    <location>
        <begin position="74"/>
        <end position="93"/>
    </location>
</feature>
<name>A0A367XAS5_9PROT</name>
<feature type="transmembrane region" description="Helical" evidence="1">
    <location>
        <begin position="38"/>
        <end position="62"/>
    </location>
</feature>
<dbReference type="OrthoDB" id="370053at2"/>
<feature type="transmembrane region" description="Helical" evidence="1">
    <location>
        <begin position="132"/>
        <end position="151"/>
    </location>
</feature>
<dbReference type="RefSeq" id="WP_114088464.1">
    <property type="nucleotide sequence ID" value="NZ_JPWH01000008.1"/>
</dbReference>
<organism evidence="2 3">
    <name type="scientific">Thalassospira profundimaris</name>
    <dbReference type="NCBI Taxonomy" id="502049"/>
    <lineage>
        <taxon>Bacteria</taxon>
        <taxon>Pseudomonadati</taxon>
        <taxon>Pseudomonadota</taxon>
        <taxon>Alphaproteobacteria</taxon>
        <taxon>Rhodospirillales</taxon>
        <taxon>Thalassospiraceae</taxon>
        <taxon>Thalassospira</taxon>
    </lineage>
</organism>
<evidence type="ECO:0000313" key="2">
    <source>
        <dbReference type="EMBL" id="RCK50250.1"/>
    </source>
</evidence>
<keyword evidence="1" id="KW-1133">Transmembrane helix</keyword>
<accession>A0A367XAS5</accession>
<sequence length="168" mass="17504">MQNISSVLLLGFALLAGAVVPFQAGANATLGRMLGHPLWATLVSLAVSIAIIIPVMMGFKVSAPTFSGTFKGPWWIWLGGAAGVIYITAALLLAPKLGATNFIVAVIAGQMIASLLIDHFGLVGLPIKPVNLARISGVVMILLGLIVTQWATQPSRISSPPSKSMFSQ</sequence>
<dbReference type="PANTHER" id="PTHR34821">
    <property type="entry name" value="INNER MEMBRANE PROTEIN YDCZ"/>
    <property type="match status" value="1"/>
</dbReference>
<dbReference type="PANTHER" id="PTHR34821:SF2">
    <property type="entry name" value="INNER MEMBRANE PROTEIN YDCZ"/>
    <property type="match status" value="1"/>
</dbReference>
<keyword evidence="1" id="KW-0812">Transmembrane</keyword>
<dbReference type="GO" id="GO:0005886">
    <property type="term" value="C:plasma membrane"/>
    <property type="evidence" value="ECO:0007669"/>
    <property type="project" value="TreeGrafter"/>
</dbReference>
<gene>
    <name evidence="2" type="ORF">TH25_11585</name>
</gene>
<proteinExistence type="predicted"/>
<evidence type="ECO:0000256" key="1">
    <source>
        <dbReference type="SAM" id="Phobius"/>
    </source>
</evidence>
<reference evidence="2 3" key="1">
    <citation type="submission" date="2014-07" db="EMBL/GenBank/DDBJ databases">
        <title>Draft genome sequence of Thalassospira profundimaris S25-3-2.</title>
        <authorList>
            <person name="Lai Q."/>
            <person name="Shao Z."/>
        </authorList>
    </citation>
    <scope>NUCLEOTIDE SEQUENCE [LARGE SCALE GENOMIC DNA]</scope>
    <source>
        <strain evidence="2 3">S25-3-2</strain>
    </source>
</reference>
<protein>
    <submittedName>
        <fullName evidence="2">Membrane protein</fullName>
    </submittedName>
</protein>
<dbReference type="AlphaFoldDB" id="A0A367XAS5"/>
<feature type="transmembrane region" description="Helical" evidence="1">
    <location>
        <begin position="99"/>
        <end position="120"/>
    </location>
</feature>
<dbReference type="InterPro" id="IPR006750">
    <property type="entry name" value="YdcZ"/>
</dbReference>
<dbReference type="Pfam" id="PF04657">
    <property type="entry name" value="DMT_YdcZ"/>
    <property type="match status" value="1"/>
</dbReference>
<dbReference type="Proteomes" id="UP000252517">
    <property type="component" value="Unassembled WGS sequence"/>
</dbReference>
<keyword evidence="1" id="KW-0472">Membrane</keyword>
<dbReference type="EMBL" id="JPWH01000008">
    <property type="protein sequence ID" value="RCK50250.1"/>
    <property type="molecule type" value="Genomic_DNA"/>
</dbReference>